<dbReference type="AlphaFoldDB" id="A0A7T1AYU5"/>
<dbReference type="Pfam" id="PF01230">
    <property type="entry name" value="HIT"/>
    <property type="match status" value="1"/>
</dbReference>
<dbReference type="KEGG" id="sllo:ISP08_09490"/>
<dbReference type="InterPro" id="IPR011146">
    <property type="entry name" value="HIT-like"/>
</dbReference>
<dbReference type="InterPro" id="IPR036265">
    <property type="entry name" value="HIT-like_sf"/>
</dbReference>
<dbReference type="SUPFAM" id="SSF54197">
    <property type="entry name" value="HIT-like"/>
    <property type="match status" value="1"/>
</dbReference>
<protein>
    <submittedName>
        <fullName evidence="3">HIT domain-containing protein</fullName>
    </submittedName>
</protein>
<evidence type="ECO:0000313" key="4">
    <source>
        <dbReference type="Proteomes" id="UP000594455"/>
    </source>
</evidence>
<dbReference type="PROSITE" id="PS51084">
    <property type="entry name" value="HIT_2"/>
    <property type="match status" value="1"/>
</dbReference>
<dbReference type="PANTHER" id="PTHR42997:SF1">
    <property type="entry name" value="AP-4-A PHOSPHORYLASE"/>
    <property type="match status" value="1"/>
</dbReference>
<dbReference type="Gene3D" id="3.30.428.10">
    <property type="entry name" value="HIT-like"/>
    <property type="match status" value="1"/>
</dbReference>
<dbReference type="GO" id="GO:0003824">
    <property type="term" value="F:catalytic activity"/>
    <property type="evidence" value="ECO:0007669"/>
    <property type="project" value="InterPro"/>
</dbReference>
<evidence type="ECO:0000256" key="1">
    <source>
        <dbReference type="PROSITE-ProRule" id="PRU00464"/>
    </source>
</evidence>
<feature type="domain" description="HIT" evidence="2">
    <location>
        <begin position="41"/>
        <end position="116"/>
    </location>
</feature>
<feature type="short sequence motif" description="Histidine triad motif" evidence="1">
    <location>
        <begin position="101"/>
        <end position="105"/>
    </location>
</feature>
<accession>A0A7T1AYU5</accession>
<dbReference type="PANTHER" id="PTHR42997">
    <property type="entry name" value="HIT FAMILY HYDROLASE"/>
    <property type="match status" value="1"/>
</dbReference>
<organism evidence="3 4">
    <name type="scientific">Staphylococcus lloydii</name>
    <dbReference type="NCBI Taxonomy" id="2781774"/>
    <lineage>
        <taxon>Bacteria</taxon>
        <taxon>Bacillati</taxon>
        <taxon>Bacillota</taxon>
        <taxon>Bacilli</taxon>
        <taxon>Bacillales</taxon>
        <taxon>Staphylococcaceae</taxon>
        <taxon>Staphylococcus</taxon>
    </lineage>
</organism>
<keyword evidence="4" id="KW-1185">Reference proteome</keyword>
<reference evidence="3 4" key="1">
    <citation type="submission" date="2020-10" db="EMBL/GenBank/DDBJ databases">
        <title>Closed genome sequences of Staphylococcus lloydii sp. nov. and Staphylococcus durrellii sp. nov. Isolated from Captive Fruit Bats (Pteropus livingstonii).</title>
        <authorList>
            <person name="Fountain K."/>
        </authorList>
    </citation>
    <scope>NUCLEOTIDE SEQUENCE [LARGE SCALE GENOMIC DNA]</scope>
    <source>
        <strain evidence="3 4">23_2_7_LY</strain>
    </source>
</reference>
<dbReference type="Proteomes" id="UP000594455">
    <property type="component" value="Chromosome"/>
</dbReference>
<gene>
    <name evidence="3" type="ORF">ISP08_09490</name>
</gene>
<proteinExistence type="predicted"/>
<evidence type="ECO:0000259" key="2">
    <source>
        <dbReference type="PROSITE" id="PS51084"/>
    </source>
</evidence>
<sequence>MKSCVFCNLDLDSHQNIILSNDECLFLQLNESNKEGGLLEGAGVIVPKKHRETVFDLTESEWNQTYSLLQEVKKYLDQEYNPQGYNLGWNCGAVGGQHISHAHFHVIPRFKDEPFAGKGIRYIFKSKKNVRK</sequence>
<name>A0A7T1AYU5_9STAP</name>
<dbReference type="InterPro" id="IPR052908">
    <property type="entry name" value="AP-4-A_phosphorylase"/>
</dbReference>
<evidence type="ECO:0000313" key="3">
    <source>
        <dbReference type="EMBL" id="QPM74568.1"/>
    </source>
</evidence>
<dbReference type="EMBL" id="CP064056">
    <property type="protein sequence ID" value="QPM74568.1"/>
    <property type="molecule type" value="Genomic_DNA"/>
</dbReference>